<dbReference type="Proteomes" id="UP001527882">
    <property type="component" value="Unassembled WGS sequence"/>
</dbReference>
<dbReference type="GO" id="GO:0008168">
    <property type="term" value="F:methyltransferase activity"/>
    <property type="evidence" value="ECO:0007669"/>
    <property type="project" value="UniProtKB-KW"/>
</dbReference>
<dbReference type="CDD" id="cd02440">
    <property type="entry name" value="AdoMet_MTases"/>
    <property type="match status" value="1"/>
</dbReference>
<dbReference type="Gene3D" id="3.40.50.150">
    <property type="entry name" value="Vaccinia Virus protein VP39"/>
    <property type="match status" value="1"/>
</dbReference>
<organism evidence="2 3">
    <name type="scientific">Paenibacillus gyeongsangnamensis</name>
    <dbReference type="NCBI Taxonomy" id="3388067"/>
    <lineage>
        <taxon>Bacteria</taxon>
        <taxon>Bacillati</taxon>
        <taxon>Bacillota</taxon>
        <taxon>Bacilli</taxon>
        <taxon>Bacillales</taxon>
        <taxon>Paenibacillaceae</taxon>
        <taxon>Paenibacillus</taxon>
    </lineage>
</organism>
<dbReference type="PANTHER" id="PTHR43460">
    <property type="entry name" value="METHYLTRANSFERASE"/>
    <property type="match status" value="1"/>
</dbReference>
<dbReference type="Pfam" id="PF08241">
    <property type="entry name" value="Methyltransf_11"/>
    <property type="match status" value="1"/>
</dbReference>
<dbReference type="GO" id="GO:0032259">
    <property type="term" value="P:methylation"/>
    <property type="evidence" value="ECO:0007669"/>
    <property type="project" value="UniProtKB-KW"/>
</dbReference>
<protein>
    <submittedName>
        <fullName evidence="2">Class I SAM-dependent methyltransferase</fullName>
    </submittedName>
</protein>
<dbReference type="RefSeq" id="WP_269884782.1">
    <property type="nucleotide sequence ID" value="NZ_JAQAGZ010000022.1"/>
</dbReference>
<dbReference type="InterPro" id="IPR029063">
    <property type="entry name" value="SAM-dependent_MTases_sf"/>
</dbReference>
<evidence type="ECO:0000259" key="1">
    <source>
        <dbReference type="Pfam" id="PF08241"/>
    </source>
</evidence>
<dbReference type="PANTHER" id="PTHR43460:SF1">
    <property type="entry name" value="METHYLTRANSFERASE TYPE 11 DOMAIN-CONTAINING PROTEIN"/>
    <property type="match status" value="1"/>
</dbReference>
<name>A0ABT4QHB6_9BACL</name>
<keyword evidence="2" id="KW-0489">Methyltransferase</keyword>
<keyword evidence="3" id="KW-1185">Reference proteome</keyword>
<dbReference type="EMBL" id="JAQAGZ010000022">
    <property type="protein sequence ID" value="MCZ8516251.1"/>
    <property type="molecule type" value="Genomic_DNA"/>
</dbReference>
<reference evidence="2 3" key="1">
    <citation type="submission" date="2022-12" db="EMBL/GenBank/DDBJ databases">
        <title>Draft genome sequence of Paenibacillus sp. dW9.</title>
        <authorList>
            <person name="Choi E.-W."/>
            <person name="Kim D.-U."/>
        </authorList>
    </citation>
    <scope>NUCLEOTIDE SEQUENCE [LARGE SCALE GENOMIC DNA]</scope>
    <source>
        <strain evidence="3">dW9</strain>
    </source>
</reference>
<dbReference type="InterPro" id="IPR013216">
    <property type="entry name" value="Methyltransf_11"/>
</dbReference>
<sequence length="250" mass="28081">MNPHDDPSFYDRVGEANGWDFSRLRCVTEGAAWDFYDEVAKCCRPSVLLLDIGTGGAEALISAAGAALLCVGIDRSPAMVRTAERNVSRSGRTNIRILPMEAGRLTFPGGFFDVVSCRHSEFSAKEAYRVLTKGGRFLTQQVAESDKRNLKMALGRGQHFDDKPGTLRMRLEAELEEVGFVEVQAYEYDAAEYYAEEEDLVFLLKHTPIVPRYGEEEGDEATLRRFIREYRTPKGIRTNASRLLVTARKL</sequence>
<gene>
    <name evidence="2" type="ORF">O9H85_28425</name>
</gene>
<dbReference type="InterPro" id="IPR052939">
    <property type="entry name" value="23S_rRNA_MeTrnsfrase_RlmA"/>
</dbReference>
<keyword evidence="2" id="KW-0808">Transferase</keyword>
<proteinExistence type="predicted"/>
<comment type="caution">
    <text evidence="2">The sequence shown here is derived from an EMBL/GenBank/DDBJ whole genome shotgun (WGS) entry which is preliminary data.</text>
</comment>
<evidence type="ECO:0000313" key="3">
    <source>
        <dbReference type="Proteomes" id="UP001527882"/>
    </source>
</evidence>
<feature type="domain" description="Methyltransferase type 11" evidence="1">
    <location>
        <begin position="50"/>
        <end position="138"/>
    </location>
</feature>
<accession>A0ABT4QHB6</accession>
<evidence type="ECO:0000313" key="2">
    <source>
        <dbReference type="EMBL" id="MCZ8516251.1"/>
    </source>
</evidence>
<dbReference type="SUPFAM" id="SSF53335">
    <property type="entry name" value="S-adenosyl-L-methionine-dependent methyltransferases"/>
    <property type="match status" value="1"/>
</dbReference>